<feature type="chain" id="PRO_5047123891" description="Spore coat protein U domain-containing protein" evidence="1">
    <location>
        <begin position="19"/>
        <end position="154"/>
    </location>
</feature>
<feature type="signal peptide" evidence="1">
    <location>
        <begin position="1"/>
        <end position="18"/>
    </location>
</feature>
<gene>
    <name evidence="2" type="ORF">GCM10008937_22600</name>
</gene>
<dbReference type="Proteomes" id="UP001500191">
    <property type="component" value="Unassembled WGS sequence"/>
</dbReference>
<evidence type="ECO:0008006" key="4">
    <source>
        <dbReference type="Google" id="ProtNLM"/>
    </source>
</evidence>
<sequence>MIRTVTLALTALSLGAQAGATCAVQAAGADLPEFTAAQSWRGSLRVTVRCDRPDDTYLLRLGSGAGPLTADGLNLRLALGGPDGQTLNARILNASSLNVQTWTGSRAFAFTLTIADQAWVRAGTYAAPLTVELQSVTDGPGALTAAPRPSEGVR</sequence>
<keyword evidence="1" id="KW-0732">Signal</keyword>
<keyword evidence="3" id="KW-1185">Reference proteome</keyword>
<name>A0ABP3M6Q9_9DEIO</name>
<accession>A0ABP3M6Q9</accession>
<evidence type="ECO:0000313" key="3">
    <source>
        <dbReference type="Proteomes" id="UP001500191"/>
    </source>
</evidence>
<organism evidence="2 3">
    <name type="scientific">Deinococcus depolymerans</name>
    <dbReference type="NCBI Taxonomy" id="392408"/>
    <lineage>
        <taxon>Bacteria</taxon>
        <taxon>Thermotogati</taxon>
        <taxon>Deinococcota</taxon>
        <taxon>Deinococci</taxon>
        <taxon>Deinococcales</taxon>
        <taxon>Deinococcaceae</taxon>
        <taxon>Deinococcus</taxon>
    </lineage>
</organism>
<protein>
    <recommendedName>
        <fullName evidence="4">Spore coat protein U domain-containing protein</fullName>
    </recommendedName>
</protein>
<comment type="caution">
    <text evidence="2">The sequence shown here is derived from an EMBL/GenBank/DDBJ whole genome shotgun (WGS) entry which is preliminary data.</text>
</comment>
<dbReference type="RefSeq" id="WP_343758864.1">
    <property type="nucleotide sequence ID" value="NZ_BAAADB010000021.1"/>
</dbReference>
<dbReference type="EMBL" id="BAAADB010000021">
    <property type="protein sequence ID" value="GAA0514384.1"/>
    <property type="molecule type" value="Genomic_DNA"/>
</dbReference>
<evidence type="ECO:0000256" key="1">
    <source>
        <dbReference type="SAM" id="SignalP"/>
    </source>
</evidence>
<evidence type="ECO:0000313" key="2">
    <source>
        <dbReference type="EMBL" id="GAA0514384.1"/>
    </source>
</evidence>
<proteinExistence type="predicted"/>
<reference evidence="3" key="1">
    <citation type="journal article" date="2019" name="Int. J. Syst. Evol. Microbiol.">
        <title>The Global Catalogue of Microorganisms (GCM) 10K type strain sequencing project: providing services to taxonomists for standard genome sequencing and annotation.</title>
        <authorList>
            <consortium name="The Broad Institute Genomics Platform"/>
            <consortium name="The Broad Institute Genome Sequencing Center for Infectious Disease"/>
            <person name="Wu L."/>
            <person name="Ma J."/>
        </authorList>
    </citation>
    <scope>NUCLEOTIDE SEQUENCE [LARGE SCALE GENOMIC DNA]</scope>
    <source>
        <strain evidence="3">JCM 14368</strain>
    </source>
</reference>